<reference evidence="2" key="2">
    <citation type="submission" date="2025-09" db="UniProtKB">
        <authorList>
            <consortium name="Ensembl"/>
        </authorList>
    </citation>
    <scope>IDENTIFICATION</scope>
</reference>
<dbReference type="CDD" id="cd00096">
    <property type="entry name" value="Ig"/>
    <property type="match status" value="1"/>
</dbReference>
<accession>A0A3B3CBB5</accession>
<sequence>MLLPSATFLLPSSQYPCLFSPVCARIRSYMYAPYINLHYRCFHWFYELFLPDAPKSVSVSMDLTEIIEGSSVTLTCSCDAKPAAKFRWYKNNQTLLHEGPHLILGSVYRSDSRKYHCVAENELGKTASEHAFINVECESNKETRKHIFKTFLMCDRP</sequence>
<dbReference type="SMART" id="SM00408">
    <property type="entry name" value="IGc2"/>
    <property type="match status" value="1"/>
</dbReference>
<dbReference type="PANTHER" id="PTHR46013">
    <property type="entry name" value="VASCULAR CELL ADHESION MOLECULE 1"/>
    <property type="match status" value="1"/>
</dbReference>
<dbReference type="InterPro" id="IPR003598">
    <property type="entry name" value="Ig_sub2"/>
</dbReference>
<dbReference type="SUPFAM" id="SSF48726">
    <property type="entry name" value="Immunoglobulin"/>
    <property type="match status" value="1"/>
</dbReference>
<feature type="domain" description="Ig-like" evidence="1">
    <location>
        <begin position="54"/>
        <end position="128"/>
    </location>
</feature>
<dbReference type="PaxDb" id="30732-ENSOMEP00000014598"/>
<dbReference type="PROSITE" id="PS50835">
    <property type="entry name" value="IG_LIKE"/>
    <property type="match status" value="1"/>
</dbReference>
<dbReference type="GeneTree" id="ENSGT01140000283992"/>
<dbReference type="InterPro" id="IPR003599">
    <property type="entry name" value="Ig_sub"/>
</dbReference>
<dbReference type="SMART" id="SM00409">
    <property type="entry name" value="IG"/>
    <property type="match status" value="1"/>
</dbReference>
<dbReference type="InterPro" id="IPR013783">
    <property type="entry name" value="Ig-like_fold"/>
</dbReference>
<evidence type="ECO:0000313" key="2">
    <source>
        <dbReference type="Ensembl" id="ENSOMEP00000014598.1"/>
    </source>
</evidence>
<name>A0A3B3CBB5_ORYME</name>
<dbReference type="PANTHER" id="PTHR46013:SF4">
    <property type="entry name" value="B-CELL RECEPTOR CD22-RELATED"/>
    <property type="match status" value="1"/>
</dbReference>
<evidence type="ECO:0000313" key="3">
    <source>
        <dbReference type="Proteomes" id="UP000261560"/>
    </source>
</evidence>
<dbReference type="Ensembl" id="ENSOMET00000022536.1">
    <property type="protein sequence ID" value="ENSOMEP00000014598.1"/>
    <property type="gene ID" value="ENSOMEG00000016123.1"/>
</dbReference>
<dbReference type="STRING" id="30732.ENSOMEP00000014598"/>
<dbReference type="Gene3D" id="2.60.40.10">
    <property type="entry name" value="Immunoglobulins"/>
    <property type="match status" value="1"/>
</dbReference>
<protein>
    <recommendedName>
        <fullName evidence="1">Ig-like domain-containing protein</fullName>
    </recommendedName>
</protein>
<dbReference type="Proteomes" id="UP000261560">
    <property type="component" value="Unplaced"/>
</dbReference>
<dbReference type="InterPro" id="IPR036179">
    <property type="entry name" value="Ig-like_dom_sf"/>
</dbReference>
<proteinExistence type="predicted"/>
<dbReference type="AlphaFoldDB" id="A0A3B3CBB5"/>
<reference evidence="2" key="1">
    <citation type="submission" date="2025-08" db="UniProtKB">
        <authorList>
            <consortium name="Ensembl"/>
        </authorList>
    </citation>
    <scope>IDENTIFICATION</scope>
</reference>
<dbReference type="Pfam" id="PF13927">
    <property type="entry name" value="Ig_3"/>
    <property type="match status" value="1"/>
</dbReference>
<dbReference type="InterPro" id="IPR007110">
    <property type="entry name" value="Ig-like_dom"/>
</dbReference>
<evidence type="ECO:0000259" key="1">
    <source>
        <dbReference type="PROSITE" id="PS50835"/>
    </source>
</evidence>
<organism evidence="2 3">
    <name type="scientific">Oryzias melastigma</name>
    <name type="common">Marine medaka</name>
    <dbReference type="NCBI Taxonomy" id="30732"/>
    <lineage>
        <taxon>Eukaryota</taxon>
        <taxon>Metazoa</taxon>
        <taxon>Chordata</taxon>
        <taxon>Craniata</taxon>
        <taxon>Vertebrata</taxon>
        <taxon>Euteleostomi</taxon>
        <taxon>Actinopterygii</taxon>
        <taxon>Neopterygii</taxon>
        <taxon>Teleostei</taxon>
        <taxon>Neoteleostei</taxon>
        <taxon>Acanthomorphata</taxon>
        <taxon>Ovalentaria</taxon>
        <taxon>Atherinomorphae</taxon>
        <taxon>Beloniformes</taxon>
        <taxon>Adrianichthyidae</taxon>
        <taxon>Oryziinae</taxon>
        <taxon>Oryzias</taxon>
    </lineage>
</organism>
<keyword evidence="3" id="KW-1185">Reference proteome</keyword>